<protein>
    <submittedName>
        <fullName evidence="2">Uncharacterized protein</fullName>
    </submittedName>
</protein>
<dbReference type="OrthoDB" id="10057935at2759"/>
<dbReference type="InterPro" id="IPR027901">
    <property type="entry name" value="CFAP90"/>
</dbReference>
<dbReference type="AlphaFoldDB" id="A0A2P4SYM5"/>
<dbReference type="EMBL" id="PPHD01016187">
    <property type="protein sequence ID" value="POI29209.1"/>
    <property type="molecule type" value="Genomic_DNA"/>
</dbReference>
<accession>A0A2P4SYM5</accession>
<proteinExistence type="predicted"/>
<sequence length="149" mass="16302">MASPATAGAGEQGGDVEESGSGLGRRRPPPVSSLSAFSYIPPRREGPAELSYFHRVAQVRGGWIGQESKALWGWEGGLAAGKRFQGVNYRLRGEKDCYLAIFSPPLKTGGVSTYDSIFKRPEGYNEKLHRCDREHARSHGLNINDEVIL</sequence>
<dbReference type="PANTHER" id="PTHR34444">
    <property type="entry name" value="LOC361192"/>
    <property type="match status" value="1"/>
</dbReference>
<evidence type="ECO:0000313" key="2">
    <source>
        <dbReference type="EMBL" id="POI29209.1"/>
    </source>
</evidence>
<reference evidence="2 3" key="1">
    <citation type="submission" date="2018-01" db="EMBL/GenBank/DDBJ databases">
        <title>Comparison of the Chinese Bamboo Partridge and Red Junglefowl genome sequences highlights the importance of demography in genome evolution.</title>
        <authorList>
            <person name="Tiley G.P."/>
            <person name="Kimball R.T."/>
            <person name="Braun E.L."/>
            <person name="Burleigh J.G."/>
        </authorList>
    </citation>
    <scope>NUCLEOTIDE SEQUENCE [LARGE SCALE GENOMIC DNA]</scope>
    <source>
        <strain evidence="2">RTK389</strain>
        <tissue evidence="2">Blood</tissue>
    </source>
</reference>
<comment type="caution">
    <text evidence="2">The sequence shown here is derived from an EMBL/GenBank/DDBJ whole genome shotgun (WGS) entry which is preliminary data.</text>
</comment>
<feature type="region of interest" description="Disordered" evidence="1">
    <location>
        <begin position="1"/>
        <end position="39"/>
    </location>
</feature>
<organism evidence="2 3">
    <name type="scientific">Bambusicola thoracicus</name>
    <name type="common">Chinese bamboo-partridge</name>
    <name type="synonym">Perdix thoracica</name>
    <dbReference type="NCBI Taxonomy" id="9083"/>
    <lineage>
        <taxon>Eukaryota</taxon>
        <taxon>Metazoa</taxon>
        <taxon>Chordata</taxon>
        <taxon>Craniata</taxon>
        <taxon>Vertebrata</taxon>
        <taxon>Euteleostomi</taxon>
        <taxon>Archelosauria</taxon>
        <taxon>Archosauria</taxon>
        <taxon>Dinosauria</taxon>
        <taxon>Saurischia</taxon>
        <taxon>Theropoda</taxon>
        <taxon>Coelurosauria</taxon>
        <taxon>Aves</taxon>
        <taxon>Neognathae</taxon>
        <taxon>Galloanserae</taxon>
        <taxon>Galliformes</taxon>
        <taxon>Phasianidae</taxon>
        <taxon>Perdicinae</taxon>
        <taxon>Bambusicola</taxon>
    </lineage>
</organism>
<dbReference type="Proteomes" id="UP000237246">
    <property type="component" value="Unassembled WGS sequence"/>
</dbReference>
<evidence type="ECO:0000313" key="3">
    <source>
        <dbReference type="Proteomes" id="UP000237246"/>
    </source>
</evidence>
<name>A0A2P4SYM5_BAMTH</name>
<evidence type="ECO:0000256" key="1">
    <source>
        <dbReference type="SAM" id="MobiDB-lite"/>
    </source>
</evidence>
<gene>
    <name evidence="2" type="ORF">CIB84_007041</name>
</gene>
<dbReference type="Pfam" id="PF15074">
    <property type="entry name" value="CFAP90"/>
    <property type="match status" value="1"/>
</dbReference>
<keyword evidence="3" id="KW-1185">Reference proteome</keyword>
<dbReference type="PANTHER" id="PTHR34444:SF1">
    <property type="entry name" value="CILIA- AND FLAGELLA-ASSOCIATED PROTEIN 90"/>
    <property type="match status" value="1"/>
</dbReference>